<comment type="caution">
    <text evidence="2">The sequence shown here is derived from an EMBL/GenBank/DDBJ whole genome shotgun (WGS) entry which is preliminary data.</text>
</comment>
<feature type="region of interest" description="Disordered" evidence="1">
    <location>
        <begin position="25"/>
        <end position="56"/>
    </location>
</feature>
<gene>
    <name evidence="2" type="ORF">MERR_LOCUS30597</name>
</gene>
<dbReference type="EMBL" id="CACVBM020001277">
    <property type="protein sequence ID" value="CAA7043362.1"/>
    <property type="molecule type" value="Genomic_DNA"/>
</dbReference>
<sequence length="83" mass="9372">VFWSTLEHWDVRSKEGLGAWTQLSHTRKDEGGSHLEASSTTTRPTGRVPQLDRAEESTVKPEKCCFPFDSPLTLNLILLYLKA</sequence>
<name>A0A6D2JT22_9BRAS</name>
<evidence type="ECO:0000313" key="3">
    <source>
        <dbReference type="Proteomes" id="UP000467841"/>
    </source>
</evidence>
<dbReference type="AlphaFoldDB" id="A0A6D2JT22"/>
<accession>A0A6D2JT22</accession>
<reference evidence="2" key="1">
    <citation type="submission" date="2020-01" db="EMBL/GenBank/DDBJ databases">
        <authorList>
            <person name="Mishra B."/>
        </authorList>
    </citation>
    <scope>NUCLEOTIDE SEQUENCE [LARGE SCALE GENOMIC DNA]</scope>
</reference>
<proteinExistence type="predicted"/>
<evidence type="ECO:0000313" key="2">
    <source>
        <dbReference type="EMBL" id="CAA7043362.1"/>
    </source>
</evidence>
<feature type="non-terminal residue" evidence="2">
    <location>
        <position position="1"/>
    </location>
</feature>
<evidence type="ECO:0000256" key="1">
    <source>
        <dbReference type="SAM" id="MobiDB-lite"/>
    </source>
</evidence>
<organism evidence="2 3">
    <name type="scientific">Microthlaspi erraticum</name>
    <dbReference type="NCBI Taxonomy" id="1685480"/>
    <lineage>
        <taxon>Eukaryota</taxon>
        <taxon>Viridiplantae</taxon>
        <taxon>Streptophyta</taxon>
        <taxon>Embryophyta</taxon>
        <taxon>Tracheophyta</taxon>
        <taxon>Spermatophyta</taxon>
        <taxon>Magnoliopsida</taxon>
        <taxon>eudicotyledons</taxon>
        <taxon>Gunneridae</taxon>
        <taxon>Pentapetalae</taxon>
        <taxon>rosids</taxon>
        <taxon>malvids</taxon>
        <taxon>Brassicales</taxon>
        <taxon>Brassicaceae</taxon>
        <taxon>Coluteocarpeae</taxon>
        <taxon>Microthlaspi</taxon>
    </lineage>
</organism>
<dbReference type="Proteomes" id="UP000467841">
    <property type="component" value="Unassembled WGS sequence"/>
</dbReference>
<protein>
    <submittedName>
        <fullName evidence="2">Uncharacterized protein</fullName>
    </submittedName>
</protein>
<keyword evidence="3" id="KW-1185">Reference proteome</keyword>